<evidence type="ECO:0000313" key="2">
    <source>
        <dbReference type="EMBL" id="MFC4671177.1"/>
    </source>
</evidence>
<proteinExistence type="predicted"/>
<dbReference type="InterPro" id="IPR029068">
    <property type="entry name" value="Glyas_Bleomycin-R_OHBP_Dase"/>
</dbReference>
<name>A0ABV9KLZ9_9RHOB</name>
<protein>
    <submittedName>
        <fullName evidence="2">VOC family protein</fullName>
    </submittedName>
</protein>
<gene>
    <name evidence="2" type="ORF">ACFO5X_21685</name>
</gene>
<dbReference type="Gene3D" id="3.10.180.10">
    <property type="entry name" value="2,3-Dihydroxybiphenyl 1,2-Dioxygenase, domain 1"/>
    <property type="match status" value="1"/>
</dbReference>
<dbReference type="PROSITE" id="PS51819">
    <property type="entry name" value="VOC"/>
    <property type="match status" value="1"/>
</dbReference>
<dbReference type="RefSeq" id="WP_380721324.1">
    <property type="nucleotide sequence ID" value="NZ_JBHSGI010000033.1"/>
</dbReference>
<sequence length="115" mass="12293">MAVRRIVTNIQASAPGEVAGFYRDLFDLDTAMDMGWIVTLTGAQQAVQLSLASEGGSGTPVPALSIEVDDLDGVLARARKAGVRPEYGPVDEPWGVRRFFLRDPAGTLINVLAHV</sequence>
<dbReference type="EMBL" id="JBHSGI010000033">
    <property type="protein sequence ID" value="MFC4671177.1"/>
    <property type="molecule type" value="Genomic_DNA"/>
</dbReference>
<organism evidence="2 3">
    <name type="scientific">Seohaeicola nanhaiensis</name>
    <dbReference type="NCBI Taxonomy" id="1387282"/>
    <lineage>
        <taxon>Bacteria</taxon>
        <taxon>Pseudomonadati</taxon>
        <taxon>Pseudomonadota</taxon>
        <taxon>Alphaproteobacteria</taxon>
        <taxon>Rhodobacterales</taxon>
        <taxon>Roseobacteraceae</taxon>
        <taxon>Seohaeicola</taxon>
    </lineage>
</organism>
<accession>A0ABV9KLZ9</accession>
<dbReference type="Pfam" id="PF00903">
    <property type="entry name" value="Glyoxalase"/>
    <property type="match status" value="1"/>
</dbReference>
<dbReference type="InterPro" id="IPR037523">
    <property type="entry name" value="VOC_core"/>
</dbReference>
<reference evidence="3" key="1">
    <citation type="journal article" date="2019" name="Int. J. Syst. Evol. Microbiol.">
        <title>The Global Catalogue of Microorganisms (GCM) 10K type strain sequencing project: providing services to taxonomists for standard genome sequencing and annotation.</title>
        <authorList>
            <consortium name="The Broad Institute Genomics Platform"/>
            <consortium name="The Broad Institute Genome Sequencing Center for Infectious Disease"/>
            <person name="Wu L."/>
            <person name="Ma J."/>
        </authorList>
    </citation>
    <scope>NUCLEOTIDE SEQUENCE [LARGE SCALE GENOMIC DNA]</scope>
    <source>
        <strain evidence="3">CGMCC 4.7283</strain>
    </source>
</reference>
<evidence type="ECO:0000313" key="3">
    <source>
        <dbReference type="Proteomes" id="UP001595973"/>
    </source>
</evidence>
<evidence type="ECO:0000259" key="1">
    <source>
        <dbReference type="PROSITE" id="PS51819"/>
    </source>
</evidence>
<comment type="caution">
    <text evidence="2">The sequence shown here is derived from an EMBL/GenBank/DDBJ whole genome shotgun (WGS) entry which is preliminary data.</text>
</comment>
<dbReference type="Proteomes" id="UP001595973">
    <property type="component" value="Unassembled WGS sequence"/>
</dbReference>
<keyword evidence="3" id="KW-1185">Reference proteome</keyword>
<dbReference type="SUPFAM" id="SSF54593">
    <property type="entry name" value="Glyoxalase/Bleomycin resistance protein/Dihydroxybiphenyl dioxygenase"/>
    <property type="match status" value="1"/>
</dbReference>
<feature type="domain" description="VOC" evidence="1">
    <location>
        <begin position="1"/>
        <end position="114"/>
    </location>
</feature>
<dbReference type="InterPro" id="IPR004360">
    <property type="entry name" value="Glyas_Fos-R_dOase_dom"/>
</dbReference>